<feature type="region of interest" description="Disordered" evidence="4">
    <location>
        <begin position="110"/>
        <end position="216"/>
    </location>
</feature>
<dbReference type="InterPro" id="IPR026086">
    <property type="entry name" value="Pro-rich"/>
</dbReference>
<dbReference type="Proteomes" id="UP000694415">
    <property type="component" value="Unplaced"/>
</dbReference>
<evidence type="ECO:0000313" key="6">
    <source>
        <dbReference type="Proteomes" id="UP000694415"/>
    </source>
</evidence>
<protein>
    <submittedName>
        <fullName evidence="5">Uncharacterized protein</fullName>
    </submittedName>
</protein>
<name>A0A8C6HJD2_MUSSI</name>
<reference evidence="5" key="2">
    <citation type="submission" date="2025-09" db="UniProtKB">
        <authorList>
            <consortium name="Ensembl"/>
        </authorList>
    </citation>
    <scope>IDENTIFICATION</scope>
</reference>
<accession>A0A8C6HJD2</accession>
<keyword evidence="2" id="KW-0964">Secreted</keyword>
<feature type="compositionally biased region" description="Low complexity" evidence="4">
    <location>
        <begin position="147"/>
        <end position="174"/>
    </location>
</feature>
<dbReference type="AlphaFoldDB" id="A0A8C6HJD2"/>
<reference evidence="5" key="1">
    <citation type="submission" date="2025-08" db="UniProtKB">
        <authorList>
            <consortium name="Ensembl"/>
        </authorList>
    </citation>
    <scope>IDENTIFICATION</scope>
</reference>
<comment type="subcellular location">
    <subcellularLocation>
        <location evidence="1">Secreted</location>
    </subcellularLocation>
</comment>
<evidence type="ECO:0000256" key="1">
    <source>
        <dbReference type="ARBA" id="ARBA00004613"/>
    </source>
</evidence>
<evidence type="ECO:0000256" key="2">
    <source>
        <dbReference type="ARBA" id="ARBA00022525"/>
    </source>
</evidence>
<feature type="compositionally biased region" description="Polar residues" evidence="4">
    <location>
        <begin position="125"/>
        <end position="145"/>
    </location>
</feature>
<feature type="region of interest" description="Disordered" evidence="4">
    <location>
        <begin position="230"/>
        <end position="255"/>
    </location>
</feature>
<dbReference type="Ensembl" id="ENSMSIT00000027305.1">
    <property type="protein sequence ID" value="ENSMSIP00000021659.1"/>
    <property type="gene ID" value="ENSMSIG00000018399.1"/>
</dbReference>
<evidence type="ECO:0000313" key="5">
    <source>
        <dbReference type="Ensembl" id="ENSMSIP00000021659.1"/>
    </source>
</evidence>
<dbReference type="GO" id="GO:0005576">
    <property type="term" value="C:extracellular region"/>
    <property type="evidence" value="ECO:0007669"/>
    <property type="project" value="UniProtKB-SubCell"/>
</dbReference>
<feature type="compositionally biased region" description="Basic and acidic residues" evidence="4">
    <location>
        <begin position="178"/>
        <end position="214"/>
    </location>
</feature>
<keyword evidence="3" id="KW-0732">Signal</keyword>
<proteinExistence type="predicted"/>
<sequence>MWCIQTMEYYLTVKRQLSFNSISKLDVDPVVKAHGKSPILHPVGLQSQREIMEQRHPVNVQRYHCLSCFYKEWTCMSQHTVGRKSRTFSKMLVVLLTAALLALSSAQSADEDGQSTSDVQERAPVNQTQDSGSDPSSADVNTGNVQEPESAPAGNESSANSGSEQEQQQQAQESQEAEGQRPSDSPVKEQESKTGEERGKEVQGQHNSHPEKPGVVHIKAKLNDRYSHKRFNHILPNKRKFESPGKGNQRRRSMA</sequence>
<keyword evidence="6" id="KW-1185">Reference proteome</keyword>
<evidence type="ECO:0000256" key="3">
    <source>
        <dbReference type="ARBA" id="ARBA00022729"/>
    </source>
</evidence>
<organism evidence="5 6">
    <name type="scientific">Mus spicilegus</name>
    <name type="common">Mound-building mouse</name>
    <dbReference type="NCBI Taxonomy" id="10103"/>
    <lineage>
        <taxon>Eukaryota</taxon>
        <taxon>Metazoa</taxon>
        <taxon>Chordata</taxon>
        <taxon>Craniata</taxon>
        <taxon>Vertebrata</taxon>
        <taxon>Euteleostomi</taxon>
        <taxon>Mammalia</taxon>
        <taxon>Eutheria</taxon>
        <taxon>Euarchontoglires</taxon>
        <taxon>Glires</taxon>
        <taxon>Rodentia</taxon>
        <taxon>Myomorpha</taxon>
        <taxon>Muroidea</taxon>
        <taxon>Muridae</taxon>
        <taxon>Murinae</taxon>
        <taxon>Mus</taxon>
        <taxon>Mus</taxon>
    </lineage>
</organism>
<evidence type="ECO:0000256" key="4">
    <source>
        <dbReference type="SAM" id="MobiDB-lite"/>
    </source>
</evidence>
<dbReference type="SMART" id="SM01412">
    <property type="entry name" value="Pro-rich"/>
    <property type="match status" value="1"/>
</dbReference>